<comment type="caution">
    <text evidence="2">The sequence shown here is derived from an EMBL/GenBank/DDBJ whole genome shotgun (WGS) entry which is preliminary data.</text>
</comment>
<protein>
    <submittedName>
        <fullName evidence="2">Uncharacterized protein</fullName>
    </submittedName>
</protein>
<feature type="region of interest" description="Disordered" evidence="1">
    <location>
        <begin position="62"/>
        <end position="86"/>
    </location>
</feature>
<gene>
    <name evidence="2" type="ORF">AAG570_009504</name>
</gene>
<sequence length="145" mass="17037">MASKRRNMFHKNKTQETTENEELPGPGSTLQTDLNIPTVRPVLHEKFKAFLSKLETHPNPRVIIEEWPPPRQRPEDLPQKKGSRSFNWDLWPTKRRDLFSGLVALADDHRTKRLQSKGKYERDQLEHPSTNCQTFELNSIRVRNV</sequence>
<feature type="region of interest" description="Disordered" evidence="1">
    <location>
        <begin position="1"/>
        <end position="35"/>
    </location>
</feature>
<keyword evidence="3" id="KW-1185">Reference proteome</keyword>
<reference evidence="2 3" key="1">
    <citation type="submission" date="2024-07" db="EMBL/GenBank/DDBJ databases">
        <title>Chromosome-level genome assembly of the water stick insect Ranatra chinensis (Heteroptera: Nepidae).</title>
        <authorList>
            <person name="Liu X."/>
        </authorList>
    </citation>
    <scope>NUCLEOTIDE SEQUENCE [LARGE SCALE GENOMIC DNA]</scope>
    <source>
        <strain evidence="2">Cailab_2021Rc</strain>
        <tissue evidence="2">Muscle</tissue>
    </source>
</reference>
<organism evidence="2 3">
    <name type="scientific">Ranatra chinensis</name>
    <dbReference type="NCBI Taxonomy" id="642074"/>
    <lineage>
        <taxon>Eukaryota</taxon>
        <taxon>Metazoa</taxon>
        <taxon>Ecdysozoa</taxon>
        <taxon>Arthropoda</taxon>
        <taxon>Hexapoda</taxon>
        <taxon>Insecta</taxon>
        <taxon>Pterygota</taxon>
        <taxon>Neoptera</taxon>
        <taxon>Paraneoptera</taxon>
        <taxon>Hemiptera</taxon>
        <taxon>Heteroptera</taxon>
        <taxon>Panheteroptera</taxon>
        <taxon>Nepomorpha</taxon>
        <taxon>Nepidae</taxon>
        <taxon>Ranatrinae</taxon>
        <taxon>Ranatra</taxon>
    </lineage>
</organism>
<name>A0ABD0YP97_9HEMI</name>
<dbReference type="EMBL" id="JBFDAA010000004">
    <property type="protein sequence ID" value="KAL1137808.1"/>
    <property type="molecule type" value="Genomic_DNA"/>
</dbReference>
<evidence type="ECO:0000313" key="3">
    <source>
        <dbReference type="Proteomes" id="UP001558652"/>
    </source>
</evidence>
<accession>A0ABD0YP97</accession>
<evidence type="ECO:0000256" key="1">
    <source>
        <dbReference type="SAM" id="MobiDB-lite"/>
    </source>
</evidence>
<proteinExistence type="predicted"/>
<feature type="compositionally biased region" description="Basic residues" evidence="1">
    <location>
        <begin position="1"/>
        <end position="12"/>
    </location>
</feature>
<dbReference type="AlphaFoldDB" id="A0ABD0YP97"/>
<dbReference type="Proteomes" id="UP001558652">
    <property type="component" value="Unassembled WGS sequence"/>
</dbReference>
<evidence type="ECO:0000313" key="2">
    <source>
        <dbReference type="EMBL" id="KAL1137808.1"/>
    </source>
</evidence>